<evidence type="ECO:0000313" key="7">
    <source>
        <dbReference type="EMBL" id="EDO47141.1"/>
    </source>
</evidence>
<evidence type="ECO:0000256" key="5">
    <source>
        <dbReference type="SAM" id="Phobius"/>
    </source>
</evidence>
<dbReference type="eggNOG" id="KOG1304">
    <property type="taxonomic scope" value="Eukaryota"/>
</dbReference>
<keyword evidence="4 5" id="KW-0472">Membrane</keyword>
<feature type="domain" description="Amino acid transporter transmembrane" evidence="6">
    <location>
        <begin position="2"/>
        <end position="405"/>
    </location>
</feature>
<gene>
    <name evidence="7" type="ORF">NEMVEDRAFT_v1g87740</name>
</gene>
<dbReference type="AlphaFoldDB" id="A7RNH0"/>
<sequence>FTSLMHLIKGCVGIGVYGMPLAVAYAGLLMGPAILLLVGIVSVHCMHLLKRCAHLHSEKTGSICMDYAQLAAKCTEVYFPNKGNVSRVVVNAFLVFTQLGFCCAYVVFITDSIKQAIPPTSHPTPQYFLNVSAADGSVDLDVRIWMVIVFPFLVLFSFIRTLKFLVIVSGISNVITIFGIVGALNYASTTLHDTKSLPLFANWSTLPLTFALSVYAYEGIGVVLPVENMMRTPRDFTWVLNLAMSVVVILYLVVGTMGYISCAAMCKGSFTLNLPDTPFYTTLKLLIAGSMFLTYFLQFYVPVEILLPSVLKRVSKKYQTVADLGFRTSLVLVTVVLAACVPRLEDVIAVIGSLASTTLCMTFPAAMDIASLRMSSKLTWYLLLKDIVIILIGITGSVTGLYMSMAKLIRFWSHGAKVDL</sequence>
<feature type="transmembrane region" description="Helical" evidence="5">
    <location>
        <begin position="22"/>
        <end position="49"/>
    </location>
</feature>
<accession>A7RNH0</accession>
<dbReference type="GO" id="GO:0015179">
    <property type="term" value="F:L-amino acid transmembrane transporter activity"/>
    <property type="evidence" value="ECO:0000318"/>
    <property type="project" value="GO_Central"/>
</dbReference>
<keyword evidence="3 5" id="KW-1133">Transmembrane helix</keyword>
<dbReference type="HOGENOM" id="CLU_009646_0_2_1"/>
<dbReference type="InParanoid" id="A7RNH0"/>
<dbReference type="PhylomeDB" id="A7RNH0"/>
<dbReference type="GO" id="GO:0005774">
    <property type="term" value="C:vacuolar membrane"/>
    <property type="evidence" value="ECO:0000318"/>
    <property type="project" value="GO_Central"/>
</dbReference>
<organism evidence="7 8">
    <name type="scientific">Nematostella vectensis</name>
    <name type="common">Starlet sea anemone</name>
    <dbReference type="NCBI Taxonomy" id="45351"/>
    <lineage>
        <taxon>Eukaryota</taxon>
        <taxon>Metazoa</taxon>
        <taxon>Cnidaria</taxon>
        <taxon>Anthozoa</taxon>
        <taxon>Hexacorallia</taxon>
        <taxon>Actiniaria</taxon>
        <taxon>Edwardsiidae</taxon>
        <taxon>Nematostella</taxon>
    </lineage>
</organism>
<dbReference type="Pfam" id="PF01490">
    <property type="entry name" value="Aa_trans"/>
    <property type="match status" value="1"/>
</dbReference>
<feature type="transmembrane region" description="Helical" evidence="5">
    <location>
        <begin position="142"/>
        <end position="159"/>
    </location>
</feature>
<reference evidence="7 8" key="1">
    <citation type="journal article" date="2007" name="Science">
        <title>Sea anemone genome reveals ancestral eumetazoan gene repertoire and genomic organization.</title>
        <authorList>
            <person name="Putnam N.H."/>
            <person name="Srivastava M."/>
            <person name="Hellsten U."/>
            <person name="Dirks B."/>
            <person name="Chapman J."/>
            <person name="Salamov A."/>
            <person name="Terry A."/>
            <person name="Shapiro H."/>
            <person name="Lindquist E."/>
            <person name="Kapitonov V.V."/>
            <person name="Jurka J."/>
            <person name="Genikhovich G."/>
            <person name="Grigoriev I.V."/>
            <person name="Lucas S.M."/>
            <person name="Steele R.E."/>
            <person name="Finnerty J.R."/>
            <person name="Technau U."/>
            <person name="Martindale M.Q."/>
            <person name="Rokhsar D.S."/>
        </authorList>
    </citation>
    <scope>NUCLEOTIDE SEQUENCE [LARGE SCALE GENOMIC DNA]</scope>
    <source>
        <strain evidence="8">CH2 X CH6</strain>
    </source>
</reference>
<dbReference type="PANTHER" id="PTHR22950:SF349">
    <property type="entry name" value="AMINO ACID TRANSPORTER TRANSMEMBRANE DOMAIN-CONTAINING PROTEIN"/>
    <property type="match status" value="1"/>
</dbReference>
<feature type="transmembrane region" description="Helical" evidence="5">
    <location>
        <begin position="238"/>
        <end position="260"/>
    </location>
</feature>
<feature type="transmembrane region" description="Helical" evidence="5">
    <location>
        <begin position="88"/>
        <end position="109"/>
    </location>
</feature>
<evidence type="ECO:0000313" key="8">
    <source>
        <dbReference type="Proteomes" id="UP000001593"/>
    </source>
</evidence>
<evidence type="ECO:0000256" key="4">
    <source>
        <dbReference type="ARBA" id="ARBA00023136"/>
    </source>
</evidence>
<evidence type="ECO:0000256" key="2">
    <source>
        <dbReference type="ARBA" id="ARBA00022692"/>
    </source>
</evidence>
<evidence type="ECO:0000259" key="6">
    <source>
        <dbReference type="Pfam" id="PF01490"/>
    </source>
</evidence>
<feature type="transmembrane region" description="Helical" evidence="5">
    <location>
        <begin position="378"/>
        <end position="403"/>
    </location>
</feature>
<feature type="transmembrane region" description="Helical" evidence="5">
    <location>
        <begin position="280"/>
        <end position="303"/>
    </location>
</feature>
<protein>
    <recommendedName>
        <fullName evidence="6">Amino acid transporter transmembrane domain-containing protein</fullName>
    </recommendedName>
</protein>
<feature type="transmembrane region" description="Helical" evidence="5">
    <location>
        <begin position="206"/>
        <end position="226"/>
    </location>
</feature>
<feature type="transmembrane region" description="Helical" evidence="5">
    <location>
        <begin position="347"/>
        <end position="366"/>
    </location>
</feature>
<dbReference type="OMA" id="ANICMIA"/>
<comment type="subcellular location">
    <subcellularLocation>
        <location evidence="1">Membrane</location>
        <topology evidence="1">Multi-pass membrane protein</topology>
    </subcellularLocation>
</comment>
<feature type="transmembrane region" description="Helical" evidence="5">
    <location>
        <begin position="164"/>
        <end position="186"/>
    </location>
</feature>
<keyword evidence="8" id="KW-1185">Reference proteome</keyword>
<name>A7RNH0_NEMVE</name>
<evidence type="ECO:0000256" key="1">
    <source>
        <dbReference type="ARBA" id="ARBA00004141"/>
    </source>
</evidence>
<dbReference type="STRING" id="45351.A7RNH0"/>
<dbReference type="PANTHER" id="PTHR22950">
    <property type="entry name" value="AMINO ACID TRANSPORTER"/>
    <property type="match status" value="1"/>
</dbReference>
<dbReference type="Proteomes" id="UP000001593">
    <property type="component" value="Unassembled WGS sequence"/>
</dbReference>
<feature type="non-terminal residue" evidence="7">
    <location>
        <position position="420"/>
    </location>
</feature>
<dbReference type="EMBL" id="DS469522">
    <property type="protein sequence ID" value="EDO47141.1"/>
    <property type="molecule type" value="Genomic_DNA"/>
</dbReference>
<keyword evidence="2 5" id="KW-0812">Transmembrane</keyword>
<evidence type="ECO:0000256" key="3">
    <source>
        <dbReference type="ARBA" id="ARBA00022989"/>
    </source>
</evidence>
<dbReference type="GO" id="GO:0003333">
    <property type="term" value="P:amino acid transmembrane transport"/>
    <property type="evidence" value="ECO:0000318"/>
    <property type="project" value="GO_Central"/>
</dbReference>
<dbReference type="InterPro" id="IPR013057">
    <property type="entry name" value="AA_transpt_TM"/>
</dbReference>
<proteinExistence type="predicted"/>